<proteinExistence type="predicted"/>
<evidence type="ECO:0000313" key="1">
    <source>
        <dbReference type="EMBL" id="PYI28523.1"/>
    </source>
</evidence>
<organism evidence="1 2">
    <name type="scientific">Aspergillus indologenus CBS 114.80</name>
    <dbReference type="NCBI Taxonomy" id="1450541"/>
    <lineage>
        <taxon>Eukaryota</taxon>
        <taxon>Fungi</taxon>
        <taxon>Dikarya</taxon>
        <taxon>Ascomycota</taxon>
        <taxon>Pezizomycotina</taxon>
        <taxon>Eurotiomycetes</taxon>
        <taxon>Eurotiomycetidae</taxon>
        <taxon>Eurotiales</taxon>
        <taxon>Aspergillaceae</taxon>
        <taxon>Aspergillus</taxon>
        <taxon>Aspergillus subgen. Circumdati</taxon>
    </lineage>
</organism>
<name>A0A2V5I3G5_9EURO</name>
<protein>
    <submittedName>
        <fullName evidence="1">Uncharacterized protein</fullName>
    </submittedName>
</protein>
<dbReference type="AlphaFoldDB" id="A0A2V5I3G5"/>
<feature type="non-terminal residue" evidence="1">
    <location>
        <position position="1"/>
    </location>
</feature>
<accession>A0A2V5I3G5</accession>
<dbReference type="EMBL" id="KZ825546">
    <property type="protein sequence ID" value="PYI28523.1"/>
    <property type="molecule type" value="Genomic_DNA"/>
</dbReference>
<sequence>DAKGARQRTVYLDIQRNIRKQFGDTGVILCAAGLGPSAIANMREEERVYLPLKLGEKWSELELDMIQSLVNGFV</sequence>
<gene>
    <name evidence="1" type="ORF">BP00DRAFT_350901</name>
</gene>
<evidence type="ECO:0000313" key="2">
    <source>
        <dbReference type="Proteomes" id="UP000248817"/>
    </source>
</evidence>
<dbReference type="Proteomes" id="UP000248817">
    <property type="component" value="Unassembled WGS sequence"/>
</dbReference>
<keyword evidence="2" id="KW-1185">Reference proteome</keyword>
<reference evidence="1 2" key="1">
    <citation type="submission" date="2018-02" db="EMBL/GenBank/DDBJ databases">
        <title>The genomes of Aspergillus section Nigri reveals drivers in fungal speciation.</title>
        <authorList>
            <consortium name="DOE Joint Genome Institute"/>
            <person name="Vesth T.C."/>
            <person name="Nybo J."/>
            <person name="Theobald S."/>
            <person name="Brandl J."/>
            <person name="Frisvad J.C."/>
            <person name="Nielsen K.F."/>
            <person name="Lyhne E.K."/>
            <person name="Kogle M.E."/>
            <person name="Kuo A."/>
            <person name="Riley R."/>
            <person name="Clum A."/>
            <person name="Nolan M."/>
            <person name="Lipzen A."/>
            <person name="Salamov A."/>
            <person name="Henrissat B."/>
            <person name="Wiebenga A."/>
            <person name="De vries R.P."/>
            <person name="Grigoriev I.V."/>
            <person name="Mortensen U.H."/>
            <person name="Andersen M.R."/>
            <person name="Baker S.E."/>
        </authorList>
    </citation>
    <scope>NUCLEOTIDE SEQUENCE [LARGE SCALE GENOMIC DNA]</scope>
    <source>
        <strain evidence="1 2">CBS 114.80</strain>
    </source>
</reference>